<reference evidence="2 3" key="1">
    <citation type="journal article" date="2010" name="Science">
        <title>Genomic analysis of organismal complexity in the multicellular green alga Volvox carteri.</title>
        <authorList>
            <person name="Prochnik S.E."/>
            <person name="Umen J."/>
            <person name="Nedelcu A.M."/>
            <person name="Hallmann A."/>
            <person name="Miller S.M."/>
            <person name="Nishii I."/>
            <person name="Ferris P."/>
            <person name="Kuo A."/>
            <person name="Mitros T."/>
            <person name="Fritz-Laylin L.K."/>
            <person name="Hellsten U."/>
            <person name="Chapman J."/>
            <person name="Simakov O."/>
            <person name="Rensing S.A."/>
            <person name="Terry A."/>
            <person name="Pangilinan J."/>
            <person name="Kapitonov V."/>
            <person name="Jurka J."/>
            <person name="Salamov A."/>
            <person name="Shapiro H."/>
            <person name="Schmutz J."/>
            <person name="Grimwood J."/>
            <person name="Lindquist E."/>
            <person name="Lucas S."/>
            <person name="Grigoriev I.V."/>
            <person name="Schmitt R."/>
            <person name="Kirk D."/>
            <person name="Rokhsar D.S."/>
        </authorList>
    </citation>
    <scope>NUCLEOTIDE SEQUENCE [LARGE SCALE GENOMIC DNA]</scope>
    <source>
        <strain evidence="3">f. Nagariensis / Eve</strain>
    </source>
</reference>
<feature type="compositionally biased region" description="Low complexity" evidence="1">
    <location>
        <begin position="217"/>
        <end position="247"/>
    </location>
</feature>
<dbReference type="RefSeq" id="XP_002946143.1">
    <property type="nucleotide sequence ID" value="XM_002946097.1"/>
</dbReference>
<feature type="compositionally biased region" description="Low complexity" evidence="1">
    <location>
        <begin position="335"/>
        <end position="349"/>
    </location>
</feature>
<feature type="region of interest" description="Disordered" evidence="1">
    <location>
        <begin position="131"/>
        <end position="150"/>
    </location>
</feature>
<dbReference type="EMBL" id="GL378323">
    <property type="protein sequence ID" value="EFJ53138.1"/>
    <property type="molecule type" value="Genomic_DNA"/>
</dbReference>
<feature type="region of interest" description="Disordered" evidence="1">
    <location>
        <begin position="202"/>
        <end position="247"/>
    </location>
</feature>
<keyword evidence="3" id="KW-1185">Reference proteome</keyword>
<sequence>MAKLTATITCGGAVVVRTTQSLELPGWGSGAAGAPRDSSGVYSGVYSGGHDAGLEPGRGIGPPPDHINHQNAAFVIRIPYTFLFDLEPTSGPAAAGGVGSGVGVGVFSSGAMMRFASGAVEAGVVAVTNRSGEGGGAVQPPLDSSNAAAEAAEPLPPVCSIGKWRPAAVAGSSGASSSAGGYVASATLDATSADLAVASFRTVPLTPPPRPAPTPTSAPAAAASPLPSSTLLTASSKPGPLQGQGQGQLLPQLQHHQHPQQSTETEAACVSSFVRHWMAEGGASDTTCPAALRFPHAIAQGSWSSATYGGGASDRCPAMQLWVLQPAAAGSLVPRGASSRRSSTPAAAADHQLSTAAGGGGGVQPRRPASSSSSTWPRARRQHQDGAHPTPGNSAAGWLQGLGCGFAAGCLMTGMLAAAAAAACSRRGRRQFDPSQDPAAAAVPPPAERVDMYGYGHMYDPRDEDVLRRQMFWRQENQGNGMPYTQGGVVGGGGGGGVLEGHWGVSQPAASAGGGGGDSPGLLKRAGAGLGELLRTPLRRTRRGTGGAALAAGALYDTTTIPEGTAYDSPYLGHGGDGGGTANAAAAAMLEGSGEVRGLEGRSGQPRGRTRRRRGGAGFEDEDDGDEGGGGGEYHLAEAGGGGSAMASSLAQLSPSVLKLLASGEVEVEVEG</sequence>
<evidence type="ECO:0000313" key="2">
    <source>
        <dbReference type="EMBL" id="EFJ53138.1"/>
    </source>
</evidence>
<feature type="compositionally biased region" description="Pro residues" evidence="1">
    <location>
        <begin position="205"/>
        <end position="216"/>
    </location>
</feature>
<protein>
    <submittedName>
        <fullName evidence="2">Uncharacterized protein</fullName>
    </submittedName>
</protein>
<dbReference type="KEGG" id="vcn:VOLCADRAFT_86113"/>
<dbReference type="InParanoid" id="D8THW7"/>
<feature type="compositionally biased region" description="Gly residues" evidence="1">
    <location>
        <begin position="628"/>
        <end position="644"/>
    </location>
</feature>
<feature type="region of interest" description="Disordered" evidence="1">
    <location>
        <begin position="333"/>
        <end position="394"/>
    </location>
</feature>
<organism evidence="3">
    <name type="scientific">Volvox carteri f. nagariensis</name>
    <dbReference type="NCBI Taxonomy" id="3068"/>
    <lineage>
        <taxon>Eukaryota</taxon>
        <taxon>Viridiplantae</taxon>
        <taxon>Chlorophyta</taxon>
        <taxon>core chlorophytes</taxon>
        <taxon>Chlorophyceae</taxon>
        <taxon>CS clade</taxon>
        <taxon>Chlamydomonadales</taxon>
        <taxon>Volvocaceae</taxon>
        <taxon>Volvox</taxon>
    </lineage>
</organism>
<accession>D8THW7</accession>
<evidence type="ECO:0000313" key="3">
    <source>
        <dbReference type="Proteomes" id="UP000001058"/>
    </source>
</evidence>
<dbReference type="AlphaFoldDB" id="D8THW7"/>
<gene>
    <name evidence="2" type="ORF">VOLCADRAFT_86113</name>
</gene>
<name>D8THW7_VOLCA</name>
<feature type="region of interest" description="Disordered" evidence="1">
    <location>
        <begin position="594"/>
        <end position="648"/>
    </location>
</feature>
<evidence type="ECO:0000256" key="1">
    <source>
        <dbReference type="SAM" id="MobiDB-lite"/>
    </source>
</evidence>
<proteinExistence type="predicted"/>
<dbReference type="GeneID" id="9624304"/>
<dbReference type="Proteomes" id="UP000001058">
    <property type="component" value="Unassembled WGS sequence"/>
</dbReference>